<evidence type="ECO:0000313" key="11">
    <source>
        <dbReference type="Proteomes" id="UP000469185"/>
    </source>
</evidence>
<dbReference type="AlphaFoldDB" id="A0A6N9YM57"/>
<dbReference type="PANTHER" id="PTHR30193">
    <property type="entry name" value="ABC TRANSPORTER PERMEASE PROTEIN"/>
    <property type="match status" value="1"/>
</dbReference>
<feature type="transmembrane region" description="Helical" evidence="7">
    <location>
        <begin position="186"/>
        <end position="205"/>
    </location>
</feature>
<dbReference type="Pfam" id="PF00528">
    <property type="entry name" value="BPD_transp_1"/>
    <property type="match status" value="1"/>
</dbReference>
<evidence type="ECO:0000313" key="10">
    <source>
        <dbReference type="EMBL" id="NED96083.1"/>
    </source>
</evidence>
<dbReference type="EMBL" id="JAAGOB010000006">
    <property type="protein sequence ID" value="NED96083.1"/>
    <property type="molecule type" value="Genomic_DNA"/>
</dbReference>
<evidence type="ECO:0000256" key="2">
    <source>
        <dbReference type="ARBA" id="ARBA00022448"/>
    </source>
</evidence>
<feature type="transmembrane region" description="Helical" evidence="7">
    <location>
        <begin position="284"/>
        <end position="306"/>
    </location>
</feature>
<reference evidence="10 11" key="1">
    <citation type="submission" date="2020-02" db="EMBL/GenBank/DDBJ databases">
        <authorList>
            <person name="Li X.-J."/>
            <person name="Feng X.-M."/>
        </authorList>
    </citation>
    <scope>NUCLEOTIDE SEQUENCE [LARGE SCALE GENOMIC DNA]</scope>
    <source>
        <strain evidence="10 11">CGMCC 4.7225</strain>
    </source>
</reference>
<dbReference type="InterPro" id="IPR051393">
    <property type="entry name" value="ABC_transporter_permease"/>
</dbReference>
<feature type="transmembrane region" description="Helical" evidence="7">
    <location>
        <begin position="32"/>
        <end position="57"/>
    </location>
</feature>
<gene>
    <name evidence="10" type="ORF">G1H11_12265</name>
</gene>
<dbReference type="Gene3D" id="1.10.3720.10">
    <property type="entry name" value="MetI-like"/>
    <property type="match status" value="1"/>
</dbReference>
<keyword evidence="2 7" id="KW-0813">Transport</keyword>
<protein>
    <submittedName>
        <fullName evidence="10">Sugar ABC transporter permease</fullName>
    </submittedName>
</protein>
<evidence type="ECO:0000259" key="9">
    <source>
        <dbReference type="PROSITE" id="PS50928"/>
    </source>
</evidence>
<sequence length="314" mass="34583">MTTSTKTARRGEHGKDHRPTRRRAGPAPVARGVWPLMLPAVIVTGFLVILPVLYTVWLSVSDRRPDGSNSGFVGWANFSRMLDDPLFWNSVRVTLFLFVVCLVVETLLGLALGYLLSIDVPGRRIFQGLMLIPAITASVAVALVWLLIYDPSLGAANQILDAVGIDPVVWLGDPNIAPWSIAIVDIWQWTPFMALIIAAGIRSLPSDPFEAASIDGASNWRKARHVGLPLLMPVISVAVLLRTVDLVRFFDTVYVMTQGGPVNSTNTLNVYGYRTAFIDQQASYAAALQLSLLVLVVAIAGLFTWWRRRQTIEY</sequence>
<proteinExistence type="inferred from homology"/>
<dbReference type="CDD" id="cd06261">
    <property type="entry name" value="TM_PBP2"/>
    <property type="match status" value="1"/>
</dbReference>
<comment type="similarity">
    <text evidence="7">Belongs to the binding-protein-dependent transport system permease family.</text>
</comment>
<feature type="transmembrane region" description="Helical" evidence="7">
    <location>
        <begin position="128"/>
        <end position="148"/>
    </location>
</feature>
<evidence type="ECO:0000256" key="7">
    <source>
        <dbReference type="RuleBase" id="RU363032"/>
    </source>
</evidence>
<dbReference type="PANTHER" id="PTHR30193:SF37">
    <property type="entry name" value="INNER MEMBRANE ABC TRANSPORTER PERMEASE PROTEIN YCJO"/>
    <property type="match status" value="1"/>
</dbReference>
<feature type="domain" description="ABC transmembrane type-1" evidence="9">
    <location>
        <begin position="91"/>
        <end position="303"/>
    </location>
</feature>
<evidence type="ECO:0000256" key="3">
    <source>
        <dbReference type="ARBA" id="ARBA00022475"/>
    </source>
</evidence>
<keyword evidence="3" id="KW-1003">Cell membrane</keyword>
<dbReference type="Proteomes" id="UP000469185">
    <property type="component" value="Unassembled WGS sequence"/>
</dbReference>
<feature type="transmembrane region" description="Helical" evidence="7">
    <location>
        <begin position="226"/>
        <end position="244"/>
    </location>
</feature>
<comment type="caution">
    <text evidence="10">The sequence shown here is derived from an EMBL/GenBank/DDBJ whole genome shotgun (WGS) entry which is preliminary data.</text>
</comment>
<dbReference type="InterPro" id="IPR035906">
    <property type="entry name" value="MetI-like_sf"/>
</dbReference>
<evidence type="ECO:0000256" key="4">
    <source>
        <dbReference type="ARBA" id="ARBA00022692"/>
    </source>
</evidence>
<dbReference type="InterPro" id="IPR000515">
    <property type="entry name" value="MetI-like"/>
</dbReference>
<keyword evidence="6 7" id="KW-0472">Membrane</keyword>
<organism evidence="10 11">
    <name type="scientific">Phytoactinopolyspora alkaliphila</name>
    <dbReference type="NCBI Taxonomy" id="1783498"/>
    <lineage>
        <taxon>Bacteria</taxon>
        <taxon>Bacillati</taxon>
        <taxon>Actinomycetota</taxon>
        <taxon>Actinomycetes</taxon>
        <taxon>Jiangellales</taxon>
        <taxon>Jiangellaceae</taxon>
        <taxon>Phytoactinopolyspora</taxon>
    </lineage>
</organism>
<evidence type="ECO:0000256" key="8">
    <source>
        <dbReference type="SAM" id="MobiDB-lite"/>
    </source>
</evidence>
<evidence type="ECO:0000256" key="5">
    <source>
        <dbReference type="ARBA" id="ARBA00022989"/>
    </source>
</evidence>
<feature type="transmembrane region" description="Helical" evidence="7">
    <location>
        <begin position="95"/>
        <end position="116"/>
    </location>
</feature>
<dbReference type="PROSITE" id="PS50928">
    <property type="entry name" value="ABC_TM1"/>
    <property type="match status" value="1"/>
</dbReference>
<feature type="region of interest" description="Disordered" evidence="8">
    <location>
        <begin position="1"/>
        <end position="26"/>
    </location>
</feature>
<dbReference type="SUPFAM" id="SSF161098">
    <property type="entry name" value="MetI-like"/>
    <property type="match status" value="1"/>
</dbReference>
<keyword evidence="5 7" id="KW-1133">Transmembrane helix</keyword>
<dbReference type="RefSeq" id="WP_163818878.1">
    <property type="nucleotide sequence ID" value="NZ_JAAGOB010000006.1"/>
</dbReference>
<keyword evidence="11" id="KW-1185">Reference proteome</keyword>
<keyword evidence="4 7" id="KW-0812">Transmembrane</keyword>
<accession>A0A6N9YM57</accession>
<dbReference type="GO" id="GO:0005886">
    <property type="term" value="C:plasma membrane"/>
    <property type="evidence" value="ECO:0007669"/>
    <property type="project" value="UniProtKB-SubCell"/>
</dbReference>
<comment type="subcellular location">
    <subcellularLocation>
        <location evidence="1 7">Cell membrane</location>
        <topology evidence="1 7">Multi-pass membrane protein</topology>
    </subcellularLocation>
</comment>
<evidence type="ECO:0000256" key="6">
    <source>
        <dbReference type="ARBA" id="ARBA00023136"/>
    </source>
</evidence>
<name>A0A6N9YM57_9ACTN</name>
<evidence type="ECO:0000256" key="1">
    <source>
        <dbReference type="ARBA" id="ARBA00004651"/>
    </source>
</evidence>
<dbReference type="GO" id="GO:0055085">
    <property type="term" value="P:transmembrane transport"/>
    <property type="evidence" value="ECO:0007669"/>
    <property type="project" value="InterPro"/>
</dbReference>